<evidence type="ECO:0000313" key="3">
    <source>
        <dbReference type="Proteomes" id="UP000789739"/>
    </source>
</evidence>
<feature type="region of interest" description="Disordered" evidence="1">
    <location>
        <begin position="1"/>
        <end position="39"/>
    </location>
</feature>
<feature type="compositionally biased region" description="Polar residues" evidence="1">
    <location>
        <begin position="1"/>
        <end position="32"/>
    </location>
</feature>
<comment type="caution">
    <text evidence="2">The sequence shown here is derived from an EMBL/GenBank/DDBJ whole genome shotgun (WGS) entry which is preliminary data.</text>
</comment>
<evidence type="ECO:0000313" key="2">
    <source>
        <dbReference type="EMBL" id="CAG8580241.1"/>
    </source>
</evidence>
<dbReference type="EMBL" id="CAJVPI010000889">
    <property type="protein sequence ID" value="CAG8580241.1"/>
    <property type="molecule type" value="Genomic_DNA"/>
</dbReference>
<reference evidence="2" key="1">
    <citation type="submission" date="2021-06" db="EMBL/GenBank/DDBJ databases">
        <authorList>
            <person name="Kallberg Y."/>
            <person name="Tangrot J."/>
            <person name="Rosling A."/>
        </authorList>
    </citation>
    <scope>NUCLEOTIDE SEQUENCE</scope>
    <source>
        <strain evidence="2">BR232B</strain>
    </source>
</reference>
<dbReference type="AlphaFoldDB" id="A0A9N9BUG9"/>
<proteinExistence type="predicted"/>
<sequence>IQTIVANTELPDNQQSWDGQNSFNNSLDNLSETEVGEGVEKTLPETEISEKVFRKEDAIASESLPETET</sequence>
<feature type="non-terminal residue" evidence="2">
    <location>
        <position position="69"/>
    </location>
</feature>
<gene>
    <name evidence="2" type="ORF">PBRASI_LOCUS6580</name>
</gene>
<evidence type="ECO:0000256" key="1">
    <source>
        <dbReference type="SAM" id="MobiDB-lite"/>
    </source>
</evidence>
<dbReference type="Proteomes" id="UP000789739">
    <property type="component" value="Unassembled WGS sequence"/>
</dbReference>
<protein>
    <submittedName>
        <fullName evidence="2">9175_t:CDS:1</fullName>
    </submittedName>
</protein>
<accession>A0A9N9BUG9</accession>
<keyword evidence="3" id="KW-1185">Reference proteome</keyword>
<name>A0A9N9BUG9_9GLOM</name>
<organism evidence="2 3">
    <name type="scientific">Paraglomus brasilianum</name>
    <dbReference type="NCBI Taxonomy" id="144538"/>
    <lineage>
        <taxon>Eukaryota</taxon>
        <taxon>Fungi</taxon>
        <taxon>Fungi incertae sedis</taxon>
        <taxon>Mucoromycota</taxon>
        <taxon>Glomeromycotina</taxon>
        <taxon>Glomeromycetes</taxon>
        <taxon>Paraglomerales</taxon>
        <taxon>Paraglomeraceae</taxon>
        <taxon>Paraglomus</taxon>
    </lineage>
</organism>